<dbReference type="PRINTS" id="PR00111">
    <property type="entry name" value="ABHYDROLASE"/>
</dbReference>
<accession>B8MCZ0</accession>
<dbReference type="AlphaFoldDB" id="B8MCZ0"/>
<sequence length="431" mass="48447">MAHFITAPDPAPLPLPPGIISRQIDLSAYGHLSYHILEAGAPTDPLIILLHGFPELAFSWRKVILPLANAASAPSENRRRRGYHVIAPDQRGFGRTTGWDSRHYEQVDLHNFTTTMYVRDTIALVNALGYSKVECIVGHDAGAVTAAACATIRPDVFKSVVLLTHPFSGMPRLPFNTVDIQGSSSFPPASAGIAAPSINDKLRVYNRKHYKWYYSTHEANADMAGPTTAGGLREFLRGYFHVKSASSKGNNPHPLINKAESSRQLEWPMDEVVKMPYYYIMPLEATMPQAIERLMTDEPHDASKDWLPDEDLEVYVNEYARTTFQGGLNWYRAQTADGDKKPELRHDLDIFSGKRITIPCAFIGGEKDWGTYQQPGAIEKMTGEEKEVCDDFRMFRMVEGAGHWIPQEKPDEVVQAILELEMKQRKYQVNE</sequence>
<dbReference type="PhylomeDB" id="B8MCZ0"/>
<evidence type="ECO:0000313" key="2">
    <source>
        <dbReference type="EMBL" id="EED17516.1"/>
    </source>
</evidence>
<dbReference type="EMBL" id="EQ962655">
    <property type="protein sequence ID" value="EED17516.1"/>
    <property type="molecule type" value="Genomic_DNA"/>
</dbReference>
<dbReference type="STRING" id="441959.B8MCZ0"/>
<dbReference type="GO" id="GO:0016787">
    <property type="term" value="F:hydrolase activity"/>
    <property type="evidence" value="ECO:0007669"/>
    <property type="project" value="UniProtKB-KW"/>
</dbReference>
<dbReference type="InterPro" id="IPR029058">
    <property type="entry name" value="AB_hydrolase_fold"/>
</dbReference>
<evidence type="ECO:0000259" key="1">
    <source>
        <dbReference type="Pfam" id="PF00561"/>
    </source>
</evidence>
<dbReference type="eggNOG" id="KOG4178">
    <property type="taxonomic scope" value="Eukaryota"/>
</dbReference>
<proteinExistence type="predicted"/>
<dbReference type="OrthoDB" id="408373at2759"/>
<keyword evidence="2" id="KW-0378">Hydrolase</keyword>
<reference evidence="3" key="1">
    <citation type="journal article" date="2015" name="Genome Announc.">
        <title>Genome sequence of the AIDS-associated pathogen Penicillium marneffei (ATCC18224) and its near taxonomic relative Talaromyces stipitatus (ATCC10500).</title>
        <authorList>
            <person name="Nierman W.C."/>
            <person name="Fedorova-Abrams N.D."/>
            <person name="Andrianopoulos A."/>
        </authorList>
    </citation>
    <scope>NUCLEOTIDE SEQUENCE [LARGE SCALE GENOMIC DNA]</scope>
    <source>
        <strain evidence="3">ATCC 10500 / CBS 375.48 / QM 6759 / NRRL 1006</strain>
    </source>
</reference>
<dbReference type="GeneID" id="8101654"/>
<dbReference type="VEuPathDB" id="FungiDB:TSTA_113420"/>
<dbReference type="PANTHER" id="PTHR43329">
    <property type="entry name" value="EPOXIDE HYDROLASE"/>
    <property type="match status" value="1"/>
</dbReference>
<gene>
    <name evidence="2" type="ORF">TSTA_113420</name>
</gene>
<dbReference type="HOGENOM" id="CLU_020336_7_4_1"/>
<dbReference type="ESTHER" id="talsn-b8mcz0">
    <property type="family name" value="Epoxide_hydrolase"/>
</dbReference>
<dbReference type="Pfam" id="PF00561">
    <property type="entry name" value="Abhydrolase_1"/>
    <property type="match status" value="1"/>
</dbReference>
<dbReference type="SUPFAM" id="SSF53474">
    <property type="entry name" value="alpha/beta-Hydrolases"/>
    <property type="match status" value="1"/>
</dbReference>
<protein>
    <submittedName>
        <fullName evidence="2">Epoxide hydrolase, putative</fullName>
    </submittedName>
</protein>
<name>B8MCZ0_TALSN</name>
<keyword evidence="3" id="KW-1185">Reference proteome</keyword>
<dbReference type="Gene3D" id="3.40.50.1820">
    <property type="entry name" value="alpha/beta hydrolase"/>
    <property type="match status" value="1"/>
</dbReference>
<feature type="domain" description="AB hydrolase-1" evidence="1">
    <location>
        <begin position="45"/>
        <end position="228"/>
    </location>
</feature>
<organism evidence="2 3">
    <name type="scientific">Talaromyces stipitatus (strain ATCC 10500 / CBS 375.48 / QM 6759 / NRRL 1006)</name>
    <name type="common">Penicillium stipitatum</name>
    <dbReference type="NCBI Taxonomy" id="441959"/>
    <lineage>
        <taxon>Eukaryota</taxon>
        <taxon>Fungi</taxon>
        <taxon>Dikarya</taxon>
        <taxon>Ascomycota</taxon>
        <taxon>Pezizomycotina</taxon>
        <taxon>Eurotiomycetes</taxon>
        <taxon>Eurotiomycetidae</taxon>
        <taxon>Eurotiales</taxon>
        <taxon>Trichocomaceae</taxon>
        <taxon>Talaromyces</taxon>
        <taxon>Talaromyces sect. Talaromyces</taxon>
    </lineage>
</organism>
<dbReference type="InParanoid" id="B8MCZ0"/>
<dbReference type="InterPro" id="IPR000073">
    <property type="entry name" value="AB_hydrolase_1"/>
</dbReference>
<evidence type="ECO:0000313" key="3">
    <source>
        <dbReference type="Proteomes" id="UP000001745"/>
    </source>
</evidence>
<dbReference type="RefSeq" id="XP_002481508.1">
    <property type="nucleotide sequence ID" value="XM_002481463.1"/>
</dbReference>
<dbReference type="Proteomes" id="UP000001745">
    <property type="component" value="Unassembled WGS sequence"/>
</dbReference>
<dbReference type="OMA" id="NWYRVRT"/>